<evidence type="ECO:0000256" key="4">
    <source>
        <dbReference type="ARBA" id="ARBA00023014"/>
    </source>
</evidence>
<keyword evidence="1" id="KW-0001">2Fe-2S</keyword>
<reference evidence="6" key="1">
    <citation type="submission" date="2018-06" db="EMBL/GenBank/DDBJ databases">
        <authorList>
            <person name="Zhirakovskaya E."/>
        </authorList>
    </citation>
    <scope>NUCLEOTIDE SEQUENCE</scope>
</reference>
<organism evidence="6">
    <name type="scientific">hydrothermal vent metagenome</name>
    <dbReference type="NCBI Taxonomy" id="652676"/>
    <lineage>
        <taxon>unclassified sequences</taxon>
        <taxon>metagenomes</taxon>
        <taxon>ecological metagenomes</taxon>
    </lineage>
</organism>
<dbReference type="PROSITE" id="PS51296">
    <property type="entry name" value="RIESKE"/>
    <property type="match status" value="1"/>
</dbReference>
<accession>A0A3B0UYU4</accession>
<evidence type="ECO:0000313" key="6">
    <source>
        <dbReference type="EMBL" id="VAW31652.1"/>
    </source>
</evidence>
<evidence type="ECO:0000256" key="1">
    <source>
        <dbReference type="ARBA" id="ARBA00022714"/>
    </source>
</evidence>
<dbReference type="EMBL" id="UOEU01000267">
    <property type="protein sequence ID" value="VAW31652.1"/>
    <property type="molecule type" value="Genomic_DNA"/>
</dbReference>
<keyword evidence="3" id="KW-0408">Iron</keyword>
<dbReference type="GO" id="GO:0046872">
    <property type="term" value="F:metal ion binding"/>
    <property type="evidence" value="ECO:0007669"/>
    <property type="project" value="UniProtKB-KW"/>
</dbReference>
<dbReference type="AlphaFoldDB" id="A0A3B0UYU4"/>
<dbReference type="InterPro" id="IPR017941">
    <property type="entry name" value="Rieske_2Fe-2S"/>
</dbReference>
<dbReference type="GO" id="GO:0051537">
    <property type="term" value="F:2 iron, 2 sulfur cluster binding"/>
    <property type="evidence" value="ECO:0007669"/>
    <property type="project" value="UniProtKB-KW"/>
</dbReference>
<gene>
    <name evidence="6" type="ORF">MNBD_CHLOROFLEXI01-445</name>
</gene>
<evidence type="ECO:0000256" key="3">
    <source>
        <dbReference type="ARBA" id="ARBA00023004"/>
    </source>
</evidence>
<protein>
    <recommendedName>
        <fullName evidence="5">Rieske domain-containing protein</fullName>
    </recommendedName>
</protein>
<dbReference type="CDD" id="cd03467">
    <property type="entry name" value="Rieske"/>
    <property type="match status" value="1"/>
</dbReference>
<sequence>MNLFRTKATPDADGYFTTVAADLVQADQMTAVSINGHKIILTFWQKEMFAFSAECPHAAADFGKGWISRYKVTCPDHDYCWDIRNGRILWPEDEMYRLKKYDVLVVDGIVKVRFI</sequence>
<feature type="domain" description="Rieske" evidence="5">
    <location>
        <begin position="16"/>
        <end position="112"/>
    </location>
</feature>
<evidence type="ECO:0000259" key="5">
    <source>
        <dbReference type="PROSITE" id="PS51296"/>
    </source>
</evidence>
<dbReference type="InterPro" id="IPR036922">
    <property type="entry name" value="Rieske_2Fe-2S_sf"/>
</dbReference>
<keyword evidence="4" id="KW-0411">Iron-sulfur</keyword>
<dbReference type="Gene3D" id="2.102.10.10">
    <property type="entry name" value="Rieske [2Fe-2S] iron-sulphur domain"/>
    <property type="match status" value="1"/>
</dbReference>
<dbReference type="SUPFAM" id="SSF50022">
    <property type="entry name" value="ISP domain"/>
    <property type="match status" value="1"/>
</dbReference>
<proteinExistence type="predicted"/>
<keyword evidence="2" id="KW-0479">Metal-binding</keyword>
<evidence type="ECO:0000256" key="2">
    <source>
        <dbReference type="ARBA" id="ARBA00022723"/>
    </source>
</evidence>
<name>A0A3B0UYU4_9ZZZZ</name>
<dbReference type="Pfam" id="PF00355">
    <property type="entry name" value="Rieske"/>
    <property type="match status" value="1"/>
</dbReference>